<proteinExistence type="predicted"/>
<reference evidence="2 3" key="1">
    <citation type="submission" date="2019-06" db="EMBL/GenBank/DDBJ databases">
        <title>A chromosomal-level reference genome of Carpinus fangiana (Coryloideae, Betulaceae).</title>
        <authorList>
            <person name="Yang X."/>
            <person name="Wang Z."/>
            <person name="Zhang L."/>
            <person name="Hao G."/>
            <person name="Liu J."/>
            <person name="Yang Y."/>
        </authorList>
    </citation>
    <scope>NUCLEOTIDE SEQUENCE [LARGE SCALE GENOMIC DNA]</scope>
    <source>
        <strain evidence="2">Cfa_2016G</strain>
        <tissue evidence="2">Leaf</tissue>
    </source>
</reference>
<evidence type="ECO:0000313" key="3">
    <source>
        <dbReference type="Proteomes" id="UP000327013"/>
    </source>
</evidence>
<gene>
    <name evidence="2" type="ORF">FH972_022621</name>
</gene>
<organism evidence="2 3">
    <name type="scientific">Carpinus fangiana</name>
    <dbReference type="NCBI Taxonomy" id="176857"/>
    <lineage>
        <taxon>Eukaryota</taxon>
        <taxon>Viridiplantae</taxon>
        <taxon>Streptophyta</taxon>
        <taxon>Embryophyta</taxon>
        <taxon>Tracheophyta</taxon>
        <taxon>Spermatophyta</taxon>
        <taxon>Magnoliopsida</taxon>
        <taxon>eudicotyledons</taxon>
        <taxon>Gunneridae</taxon>
        <taxon>Pentapetalae</taxon>
        <taxon>rosids</taxon>
        <taxon>fabids</taxon>
        <taxon>Fagales</taxon>
        <taxon>Betulaceae</taxon>
        <taxon>Carpinus</taxon>
    </lineage>
</organism>
<comment type="caution">
    <text evidence="2">The sequence shown here is derived from an EMBL/GenBank/DDBJ whole genome shotgun (WGS) entry which is preliminary data.</text>
</comment>
<dbReference type="EMBL" id="VIBQ01000012">
    <property type="protein sequence ID" value="KAB8343027.1"/>
    <property type="molecule type" value="Genomic_DNA"/>
</dbReference>
<feature type="compositionally biased region" description="Low complexity" evidence="1">
    <location>
        <begin position="257"/>
        <end position="282"/>
    </location>
</feature>
<protein>
    <submittedName>
        <fullName evidence="2">Uncharacterized protein</fullName>
    </submittedName>
</protein>
<feature type="compositionally biased region" description="Pro residues" evidence="1">
    <location>
        <begin position="240"/>
        <end position="251"/>
    </location>
</feature>
<dbReference type="Proteomes" id="UP000327013">
    <property type="component" value="Unassembled WGS sequence"/>
</dbReference>
<name>A0A5N6KSS1_9ROSI</name>
<feature type="region of interest" description="Disordered" evidence="1">
    <location>
        <begin position="232"/>
        <end position="309"/>
    </location>
</feature>
<keyword evidence="3" id="KW-1185">Reference proteome</keyword>
<accession>A0A5N6KSS1</accession>
<sequence>MPLTLLPASAQAFAPRAAPTIVLNTRVETWLTQTLKRVNRVRRPLNSTTQHYRCLTETLSGPNAIWTLASLMVPKAPDADLRKDPNSLVEAIFNYQLLHVEAYVVHVDMVSQHEIAFKLTQDSIDALIEYHTDVYSVDTAASTWDWSDKDQQLKKLQADFKQAINRFVYRTHVRALEGLEDEGAGELLEGRSEEVKSAITGLFLPLLPPPPRMVEAIYPQAAPQQYAQQAQWWQQQAHLPSPPQHMAPPAEPWRVLGSSPIGSSPSPTTSLADSSTSSWSPSARHEAHIPSPSPAYSQPQYTSAPQSYNTSGPYYTTSASSMAPLPLPSAIAQQCGPNAMGYGGGMAWAYNDFMPQQPFPIQI</sequence>
<evidence type="ECO:0000313" key="2">
    <source>
        <dbReference type="EMBL" id="KAB8343027.1"/>
    </source>
</evidence>
<feature type="compositionally biased region" description="Low complexity" evidence="1">
    <location>
        <begin position="294"/>
        <end position="303"/>
    </location>
</feature>
<evidence type="ECO:0000256" key="1">
    <source>
        <dbReference type="SAM" id="MobiDB-lite"/>
    </source>
</evidence>
<dbReference type="AlphaFoldDB" id="A0A5N6KSS1"/>
<dbReference type="OrthoDB" id="5352472at2759"/>